<dbReference type="RefSeq" id="WP_210382915.1">
    <property type="nucleotide sequence ID" value="NZ_CALTZF010000005.1"/>
</dbReference>
<dbReference type="EMBL" id="JASPDQ010000009">
    <property type="protein sequence ID" value="MDK8601860.1"/>
    <property type="molecule type" value="Genomic_DNA"/>
</dbReference>
<reference evidence="1 3" key="1">
    <citation type="submission" date="2015-11" db="EMBL/GenBank/DDBJ databases">
        <title>Draft Genome Sequence of the Type Strain Trueperella bernardiae LCDC 89-0504T, Isolated from Blood Culture.</title>
        <authorList>
            <person name="Bernier A.-M."/>
            <person name="Bernard K."/>
        </authorList>
    </citation>
    <scope>NUCLEOTIDE SEQUENCE [LARGE SCALE GENOMIC DNA]</scope>
    <source>
        <strain evidence="1 3">LCDC 89-0504</strain>
    </source>
</reference>
<name>A0A0W1KKG1_9ACTO</name>
<accession>A0A0W1KKG1</accession>
<proteinExistence type="predicted"/>
<dbReference type="Proteomes" id="UP001225576">
    <property type="component" value="Unassembled WGS sequence"/>
</dbReference>
<dbReference type="InterPro" id="IPR047990">
    <property type="entry name" value="DLW39-like"/>
</dbReference>
<dbReference type="EMBL" id="LNIZ01000002">
    <property type="protein sequence ID" value="KTF04520.1"/>
    <property type="molecule type" value="Genomic_DNA"/>
</dbReference>
<keyword evidence="3" id="KW-1185">Reference proteome</keyword>
<dbReference type="AlphaFoldDB" id="A0A0W1KKG1"/>
<dbReference type="PATRIC" id="fig|59561.3.peg.495"/>
<comment type="caution">
    <text evidence="1">The sequence shown here is derived from an EMBL/GenBank/DDBJ whole genome shotgun (WGS) entry which is preliminary data.</text>
</comment>
<reference evidence="2" key="2">
    <citation type="submission" date="2023-05" db="EMBL/GenBank/DDBJ databases">
        <title>Genomic Catalog of Human Bladder Bacteria.</title>
        <authorList>
            <person name="Du J."/>
        </authorList>
    </citation>
    <scope>NUCLEOTIDE SEQUENCE</scope>
    <source>
        <strain evidence="2">UMB1304A</strain>
    </source>
</reference>
<evidence type="ECO:0000313" key="2">
    <source>
        <dbReference type="EMBL" id="MDK8601860.1"/>
    </source>
</evidence>
<gene>
    <name evidence="1" type="ORF">AQZ59_00503</name>
    <name evidence="2" type="ORF">QP858_05210</name>
</gene>
<dbReference type="Proteomes" id="UP000054404">
    <property type="component" value="Unassembled WGS sequence"/>
</dbReference>
<sequence length="40" mass="4567">MKRFALVCLAGLGGYIVFLQVQKNMQRQATWQQVTDPVDL</sequence>
<dbReference type="NCBIfam" id="NF038356">
    <property type="entry name" value="actino_DLW39"/>
    <property type="match status" value="1"/>
</dbReference>
<evidence type="ECO:0000313" key="3">
    <source>
        <dbReference type="Proteomes" id="UP000054404"/>
    </source>
</evidence>
<protein>
    <submittedName>
        <fullName evidence="2">DLW-39 family protein</fullName>
    </submittedName>
</protein>
<organism evidence="1 3">
    <name type="scientific">Trueperella bernardiae</name>
    <dbReference type="NCBI Taxonomy" id="59561"/>
    <lineage>
        <taxon>Bacteria</taxon>
        <taxon>Bacillati</taxon>
        <taxon>Actinomycetota</taxon>
        <taxon>Actinomycetes</taxon>
        <taxon>Actinomycetales</taxon>
        <taxon>Actinomycetaceae</taxon>
        <taxon>Trueperella</taxon>
    </lineage>
</organism>
<evidence type="ECO:0000313" key="1">
    <source>
        <dbReference type="EMBL" id="KTF04520.1"/>
    </source>
</evidence>